<accession>Q21105</accession>
<evidence type="ECO:0000313" key="4">
    <source>
        <dbReference type="WormBase" id="K01H12.4"/>
    </source>
</evidence>
<evidence type="ECO:0000313" key="3">
    <source>
        <dbReference type="Proteomes" id="UP000001940"/>
    </source>
</evidence>
<dbReference type="FunCoup" id="Q21105">
    <property type="interactions" value="811"/>
</dbReference>
<dbReference type="eggNOG" id="ENOG502RT8X">
    <property type="taxonomic scope" value="Eukaryota"/>
</dbReference>
<dbReference type="CTD" id="177805"/>
<feature type="region of interest" description="Disordered" evidence="1">
    <location>
        <begin position="252"/>
        <end position="273"/>
    </location>
</feature>
<keyword evidence="3" id="KW-1185">Reference proteome</keyword>
<dbReference type="AlphaFoldDB" id="Q21105"/>
<dbReference type="PaxDb" id="6239-K01H12.4"/>
<gene>
    <name evidence="2" type="ORF">CELE_K01H12.4</name>
    <name evidence="2 4" type="ORF">K01H12.4</name>
</gene>
<dbReference type="PeptideAtlas" id="Q21105"/>
<evidence type="ECO:0000313" key="2">
    <source>
        <dbReference type="EMBL" id="CAA92474.1"/>
    </source>
</evidence>
<name>Q21105_CAEEL</name>
<dbReference type="UCSC" id="K01H12.4">
    <property type="organism name" value="c. elegans"/>
</dbReference>
<dbReference type="Bgee" id="WBGene00010486">
    <property type="expression patterns" value="Expressed in material anatomical entity and 2 other cell types or tissues"/>
</dbReference>
<dbReference type="PIR" id="T23209">
    <property type="entry name" value="T23209"/>
</dbReference>
<proteinExistence type="evidence at protein level"/>
<dbReference type="RefSeq" id="NP_501729.1">
    <property type="nucleotide sequence ID" value="NM_069328.3"/>
</dbReference>
<dbReference type="HOGENOM" id="CLU_054836_0_0_1"/>
<dbReference type="InParanoid" id="Q21105"/>
<sequence>MEFGASFAYRRIDAHVEATLQEAAQVLEKLVIERDAESAITVASQGTPDAISITQAAHETISIDSILRSSKQPKATIRTPRDSNKNRKLTFPPARIGFKSEQLETCDSGITDSTIDQDPPTPDSLFPSAIYIPAKQKPQMTVSISATTASSCSNKSLYRKHIEKLAIEPLEDIKHLKCRGLKKSKPDDLFPKATYDAGTGKPKMALSPSSMVSVDLSYASTTAKSNSLAYQPMEFVSSDGRVKLWLQPLEKQKKKNSEKSKKRERCIDDAPIPPKQLQSSTKLNIENRTKFSTNLSIGDHVIDLSGILNGSMKKKNLAKLVINGQSYSI</sequence>
<dbReference type="SMR" id="Q21105"/>
<dbReference type="EMBL" id="BX284604">
    <property type="protein sequence ID" value="CAA92474.1"/>
    <property type="molecule type" value="Genomic_DNA"/>
</dbReference>
<organism evidence="2 3">
    <name type="scientific">Caenorhabditis elegans</name>
    <dbReference type="NCBI Taxonomy" id="6239"/>
    <lineage>
        <taxon>Eukaryota</taxon>
        <taxon>Metazoa</taxon>
        <taxon>Ecdysozoa</taxon>
        <taxon>Nematoda</taxon>
        <taxon>Chromadorea</taxon>
        <taxon>Rhabditida</taxon>
        <taxon>Rhabditina</taxon>
        <taxon>Rhabditomorpha</taxon>
        <taxon>Rhabditoidea</taxon>
        <taxon>Rhabditidae</taxon>
        <taxon>Peloderinae</taxon>
        <taxon>Caenorhabditis</taxon>
    </lineage>
</organism>
<feature type="compositionally biased region" description="Basic and acidic residues" evidence="1">
    <location>
        <begin position="255"/>
        <end position="268"/>
    </location>
</feature>
<dbReference type="Proteomes" id="UP000001940">
    <property type="component" value="Chromosome IV"/>
</dbReference>
<dbReference type="AGR" id="WB:WBGene00010486"/>
<reference evidence="2 3" key="1">
    <citation type="journal article" date="1998" name="Science">
        <title>Genome sequence of the nematode C. elegans: a platform for investigating biology.</title>
        <authorList>
            <consortium name="The C. elegans sequencing consortium"/>
            <person name="Sulson J.E."/>
            <person name="Waterston R."/>
        </authorList>
    </citation>
    <scope>NUCLEOTIDE SEQUENCE [LARGE SCALE GENOMIC DNA]</scope>
    <source>
        <strain evidence="2 3">Bristol N2</strain>
    </source>
</reference>
<evidence type="ECO:0007829" key="5">
    <source>
        <dbReference type="PeptideAtlas" id="Q21105"/>
    </source>
</evidence>
<dbReference type="WormBase" id="K01H12.4">
    <property type="protein sequence ID" value="CE03456"/>
    <property type="gene ID" value="WBGene00010486"/>
</dbReference>
<dbReference type="STRING" id="6239.K01H12.4.1"/>
<evidence type="ECO:0000256" key="1">
    <source>
        <dbReference type="SAM" id="MobiDB-lite"/>
    </source>
</evidence>
<dbReference type="GeneID" id="177805"/>
<dbReference type="OrthoDB" id="5848852at2759"/>
<keyword evidence="5" id="KW-1267">Proteomics identification</keyword>
<protein>
    <submittedName>
        <fullName evidence="2">Breast cancer type 2 susceptibility protein homolog</fullName>
    </submittedName>
</protein>
<dbReference type="OMA" id="CEKANEY"/>
<dbReference type="KEGG" id="cel:CELE_K01H12.4"/>